<dbReference type="KEGG" id="orp:MOP44_14250"/>
<accession>A0A9J7BH70</accession>
<sequence>MFATNSRYAKLVPYTVTLRDGRVVTATRLSRSPSQLPLAGYHTKVQGDRLDLIAARYLKDPTLFWKLCDANGTPVAAALEARPLIGIPRGGV</sequence>
<dbReference type="EMBL" id="CP093313">
    <property type="protein sequence ID" value="UWZ81747.1"/>
    <property type="molecule type" value="Genomic_DNA"/>
</dbReference>
<proteinExistence type="predicted"/>
<dbReference type="Proteomes" id="UP001059380">
    <property type="component" value="Chromosome"/>
</dbReference>
<organism evidence="1 2">
    <name type="scientific">Occallatibacter riparius</name>
    <dbReference type="NCBI Taxonomy" id="1002689"/>
    <lineage>
        <taxon>Bacteria</taxon>
        <taxon>Pseudomonadati</taxon>
        <taxon>Acidobacteriota</taxon>
        <taxon>Terriglobia</taxon>
        <taxon>Terriglobales</taxon>
        <taxon>Acidobacteriaceae</taxon>
        <taxon>Occallatibacter</taxon>
    </lineage>
</organism>
<dbReference type="AlphaFoldDB" id="A0A9J7BH70"/>
<evidence type="ECO:0000313" key="2">
    <source>
        <dbReference type="Proteomes" id="UP001059380"/>
    </source>
</evidence>
<dbReference type="RefSeq" id="WP_260790624.1">
    <property type="nucleotide sequence ID" value="NZ_CP093313.1"/>
</dbReference>
<protein>
    <submittedName>
        <fullName evidence="1">LysM domain-containing protein</fullName>
    </submittedName>
</protein>
<gene>
    <name evidence="1" type="ORF">MOP44_14250</name>
</gene>
<evidence type="ECO:0000313" key="1">
    <source>
        <dbReference type="EMBL" id="UWZ81747.1"/>
    </source>
</evidence>
<keyword evidence="2" id="KW-1185">Reference proteome</keyword>
<reference evidence="1" key="1">
    <citation type="submission" date="2021-04" db="EMBL/GenBank/DDBJ databases">
        <title>Phylogenetic analysis of Acidobacteriaceae.</title>
        <authorList>
            <person name="Qiu L."/>
            <person name="Zhang Q."/>
        </authorList>
    </citation>
    <scope>NUCLEOTIDE SEQUENCE</scope>
    <source>
        <strain evidence="1">DSM 25168</strain>
    </source>
</reference>
<name>A0A9J7BH70_9BACT</name>